<feature type="region of interest" description="Disordered" evidence="3">
    <location>
        <begin position="25"/>
        <end position="57"/>
    </location>
</feature>
<dbReference type="PANTHER" id="PTHR11360">
    <property type="entry name" value="MONOCARBOXYLATE TRANSPORTER"/>
    <property type="match status" value="1"/>
</dbReference>
<keyword evidence="6" id="KW-1185">Reference proteome</keyword>
<feature type="transmembrane region" description="Helical" evidence="4">
    <location>
        <begin position="89"/>
        <end position="109"/>
    </location>
</feature>
<evidence type="ECO:0000256" key="3">
    <source>
        <dbReference type="SAM" id="MobiDB-lite"/>
    </source>
</evidence>
<evidence type="ECO:0000313" key="6">
    <source>
        <dbReference type="Proteomes" id="UP000225277"/>
    </source>
</evidence>
<evidence type="ECO:0000256" key="1">
    <source>
        <dbReference type="ARBA" id="ARBA00004141"/>
    </source>
</evidence>
<feature type="transmembrane region" description="Helical" evidence="4">
    <location>
        <begin position="190"/>
        <end position="211"/>
    </location>
</feature>
<feature type="transmembrane region" description="Helical" evidence="4">
    <location>
        <begin position="417"/>
        <end position="438"/>
    </location>
</feature>
<name>A0A2D3UZ62_9PEZI</name>
<dbReference type="InterPro" id="IPR011701">
    <property type="entry name" value="MFS"/>
</dbReference>
<reference evidence="5 6" key="1">
    <citation type="submission" date="2016-03" db="EMBL/GenBank/DDBJ databases">
        <authorList>
            <person name="Ploux O."/>
        </authorList>
    </citation>
    <scope>NUCLEOTIDE SEQUENCE [LARGE SCALE GENOMIC DNA]</scope>
    <source>
        <strain evidence="5 6">URUG2</strain>
    </source>
</reference>
<keyword evidence="4" id="KW-1133">Transmembrane helix</keyword>
<dbReference type="SUPFAM" id="SSF103473">
    <property type="entry name" value="MFS general substrate transporter"/>
    <property type="match status" value="1"/>
</dbReference>
<feature type="transmembrane region" description="Helical" evidence="4">
    <location>
        <begin position="444"/>
        <end position="465"/>
    </location>
</feature>
<feature type="transmembrane region" description="Helical" evidence="4">
    <location>
        <begin position="129"/>
        <end position="149"/>
    </location>
</feature>
<feature type="transmembrane region" description="Helical" evidence="4">
    <location>
        <begin position="355"/>
        <end position="375"/>
    </location>
</feature>
<keyword evidence="4" id="KW-0472">Membrane</keyword>
<evidence type="ECO:0000313" key="5">
    <source>
        <dbReference type="EMBL" id="CZT20768.1"/>
    </source>
</evidence>
<dbReference type="Pfam" id="PF07690">
    <property type="entry name" value="MFS_1"/>
    <property type="match status" value="1"/>
</dbReference>
<feature type="transmembrane region" description="Helical" evidence="4">
    <location>
        <begin position="381"/>
        <end position="405"/>
    </location>
</feature>
<dbReference type="AlphaFoldDB" id="A0A2D3UZ62"/>
<feature type="transmembrane region" description="Helical" evidence="4">
    <location>
        <begin position="218"/>
        <end position="236"/>
    </location>
</feature>
<dbReference type="EMBL" id="FJUY01000010">
    <property type="protein sequence ID" value="CZT20768.1"/>
    <property type="molecule type" value="Genomic_DNA"/>
</dbReference>
<dbReference type="InterPro" id="IPR050327">
    <property type="entry name" value="Proton-linked_MCT"/>
</dbReference>
<gene>
    <name evidence="5" type="ORF">RCC_06626</name>
</gene>
<dbReference type="Proteomes" id="UP000225277">
    <property type="component" value="Unassembled WGS sequence"/>
</dbReference>
<protein>
    <submittedName>
        <fullName evidence="5">Related to monocarboxylate transporter 4</fullName>
    </submittedName>
</protein>
<sequence>MSAHHTEPHEDAEKLSIHMIRSVGSGRSSHEFREDRDAVGHASSQGDDESISRPSTDLKRTASNVLSKVASRLTTRSIPEPPPPPDGGLHAWTQVACGWIVILCTWGAVNSFGVFQTYYTVSLKLDPSTVSWIGSVQNFLTFFIGALSGRLLDAGYFTPCFLVGSIIQVVGIFCMSLSTKYWQLMLSQGVMSGIGGGIIFTPAMGLVGSYFSKKRALAIGLATTGNSVGGMVYPVMVQQLLPKIGFAWTARCLGFFNLAMLCIAIAFMRPRLPPRKSGPYVDLSAFKEPTYAFLIAGLFFAFWAVYWTYYYLSPYGVDVIGMPFSAAATITIVLNGAGLPFRILPPLLADRYGPLNVMAPVMFLLTVVAFCFLPVKTPAGLYTYAVVYGCASSAFQCIVPSTVASITTDMTKFGTRLGMAFGTLSFAALTGPPIGGALQIQGGYVGAILWAAASTMICAGLVLASRITRMGWHFRSKT</sequence>
<feature type="transmembrane region" description="Helical" evidence="4">
    <location>
        <begin position="324"/>
        <end position="343"/>
    </location>
</feature>
<dbReference type="Gene3D" id="1.20.1250.20">
    <property type="entry name" value="MFS general substrate transporter like domains"/>
    <property type="match status" value="1"/>
</dbReference>
<feature type="compositionally biased region" description="Basic and acidic residues" evidence="3">
    <location>
        <begin position="28"/>
        <end position="39"/>
    </location>
</feature>
<accession>A0A2D3UZ62</accession>
<dbReference type="GO" id="GO:0016020">
    <property type="term" value="C:membrane"/>
    <property type="evidence" value="ECO:0007669"/>
    <property type="project" value="UniProtKB-SubCell"/>
</dbReference>
<evidence type="ECO:0000256" key="2">
    <source>
        <dbReference type="ARBA" id="ARBA00006727"/>
    </source>
</evidence>
<comment type="similarity">
    <text evidence="2">Belongs to the major facilitator superfamily. Monocarboxylate porter (TC 2.A.1.13) family.</text>
</comment>
<dbReference type="OrthoDB" id="6499973at2759"/>
<dbReference type="PANTHER" id="PTHR11360:SF130">
    <property type="entry name" value="MAJOR FACILITATOR SUPERFAMILY (MFS) PROFILE DOMAIN-CONTAINING PROTEIN-RELATED"/>
    <property type="match status" value="1"/>
</dbReference>
<feature type="transmembrane region" description="Helical" evidence="4">
    <location>
        <begin position="248"/>
        <end position="268"/>
    </location>
</feature>
<evidence type="ECO:0000256" key="4">
    <source>
        <dbReference type="SAM" id="Phobius"/>
    </source>
</evidence>
<feature type="transmembrane region" description="Helical" evidence="4">
    <location>
        <begin position="289"/>
        <end position="312"/>
    </location>
</feature>
<dbReference type="InterPro" id="IPR036259">
    <property type="entry name" value="MFS_trans_sf"/>
</dbReference>
<dbReference type="GeneID" id="35601759"/>
<dbReference type="CDD" id="cd17352">
    <property type="entry name" value="MFS_MCT_SLC16"/>
    <property type="match status" value="1"/>
</dbReference>
<proteinExistence type="inferred from homology"/>
<comment type="subcellular location">
    <subcellularLocation>
        <location evidence="1">Membrane</location>
        <topology evidence="1">Multi-pass membrane protein</topology>
    </subcellularLocation>
</comment>
<keyword evidence="4" id="KW-0812">Transmembrane</keyword>
<dbReference type="RefSeq" id="XP_023627657.1">
    <property type="nucleotide sequence ID" value="XM_023771889.1"/>
</dbReference>
<organism evidence="5 6">
    <name type="scientific">Ramularia collo-cygni</name>
    <dbReference type="NCBI Taxonomy" id="112498"/>
    <lineage>
        <taxon>Eukaryota</taxon>
        <taxon>Fungi</taxon>
        <taxon>Dikarya</taxon>
        <taxon>Ascomycota</taxon>
        <taxon>Pezizomycotina</taxon>
        <taxon>Dothideomycetes</taxon>
        <taxon>Dothideomycetidae</taxon>
        <taxon>Mycosphaerellales</taxon>
        <taxon>Mycosphaerellaceae</taxon>
        <taxon>Ramularia</taxon>
    </lineage>
</organism>
<feature type="transmembrane region" description="Helical" evidence="4">
    <location>
        <begin position="156"/>
        <end position="178"/>
    </location>
</feature>
<dbReference type="GO" id="GO:0022857">
    <property type="term" value="F:transmembrane transporter activity"/>
    <property type="evidence" value="ECO:0007669"/>
    <property type="project" value="InterPro"/>
</dbReference>